<dbReference type="OrthoDB" id="5242790at2759"/>
<accession>A0A9W8Z5W0</accession>
<dbReference type="EMBL" id="JAPEVB010000001">
    <property type="protein sequence ID" value="KAJ4397212.1"/>
    <property type="molecule type" value="Genomic_DNA"/>
</dbReference>
<reference evidence="2" key="1">
    <citation type="submission" date="2022-10" db="EMBL/GenBank/DDBJ databases">
        <title>Tapping the CABI collections for fungal endophytes: first genome assemblies for Collariella, Neodidymelliopsis, Ascochyta clinopodiicola, Didymella pomorum, Didymosphaeria variabile, Neocosmospora piperis and Neocucurbitaria cava.</title>
        <authorList>
            <person name="Hill R."/>
        </authorList>
    </citation>
    <scope>NUCLEOTIDE SEQUENCE</scope>
    <source>
        <strain evidence="2">IMI 355082</strain>
    </source>
</reference>
<organism evidence="2 3">
    <name type="scientific">Gnomoniopsis smithogilvyi</name>
    <dbReference type="NCBI Taxonomy" id="1191159"/>
    <lineage>
        <taxon>Eukaryota</taxon>
        <taxon>Fungi</taxon>
        <taxon>Dikarya</taxon>
        <taxon>Ascomycota</taxon>
        <taxon>Pezizomycotina</taxon>
        <taxon>Sordariomycetes</taxon>
        <taxon>Sordariomycetidae</taxon>
        <taxon>Diaporthales</taxon>
        <taxon>Gnomoniaceae</taxon>
        <taxon>Gnomoniopsis</taxon>
    </lineage>
</organism>
<evidence type="ECO:0000313" key="3">
    <source>
        <dbReference type="Proteomes" id="UP001140453"/>
    </source>
</evidence>
<dbReference type="Proteomes" id="UP001140453">
    <property type="component" value="Unassembled WGS sequence"/>
</dbReference>
<keyword evidence="3" id="KW-1185">Reference proteome</keyword>
<dbReference type="AlphaFoldDB" id="A0A9W8Z5W0"/>
<feature type="region of interest" description="Disordered" evidence="1">
    <location>
        <begin position="1"/>
        <end position="36"/>
    </location>
</feature>
<evidence type="ECO:0000256" key="1">
    <source>
        <dbReference type="SAM" id="MobiDB-lite"/>
    </source>
</evidence>
<proteinExistence type="predicted"/>
<gene>
    <name evidence="2" type="ORF">N0V93_001436</name>
</gene>
<protein>
    <submittedName>
        <fullName evidence="2">Uncharacterized protein</fullName>
    </submittedName>
</protein>
<evidence type="ECO:0000313" key="2">
    <source>
        <dbReference type="EMBL" id="KAJ4397212.1"/>
    </source>
</evidence>
<comment type="caution">
    <text evidence="2">The sequence shown here is derived from an EMBL/GenBank/DDBJ whole genome shotgun (WGS) entry which is preliminary data.</text>
</comment>
<sequence>MPEVNAPAQQQPMEAPTSEVVTQQPTAEEPMQSEMGLRGGCGETIDCCGITESCGCC</sequence>
<name>A0A9W8Z5W0_9PEZI</name>